<gene>
    <name evidence="7" type="ORF">E2553_23860</name>
</gene>
<dbReference type="Pfam" id="PF01799">
    <property type="entry name" value="Fer2_2"/>
    <property type="match status" value="1"/>
</dbReference>
<dbReference type="SUPFAM" id="SSF54292">
    <property type="entry name" value="2Fe-2S ferredoxin-like"/>
    <property type="match status" value="1"/>
</dbReference>
<organism evidence="7 8">
    <name type="scientific">Paraburkholderia dipogonis</name>
    <dbReference type="NCBI Taxonomy" id="1211383"/>
    <lineage>
        <taxon>Bacteria</taxon>
        <taxon>Pseudomonadati</taxon>
        <taxon>Pseudomonadota</taxon>
        <taxon>Betaproteobacteria</taxon>
        <taxon>Burkholderiales</taxon>
        <taxon>Burkholderiaceae</taxon>
        <taxon>Paraburkholderia</taxon>
    </lineage>
</organism>
<dbReference type="GeneID" id="97304945"/>
<evidence type="ECO:0000256" key="3">
    <source>
        <dbReference type="ARBA" id="ARBA00023002"/>
    </source>
</evidence>
<dbReference type="InterPro" id="IPR036884">
    <property type="entry name" value="2Fe-2S-bd_dom_sf"/>
</dbReference>
<dbReference type="InterPro" id="IPR012675">
    <property type="entry name" value="Beta-grasp_dom_sf"/>
</dbReference>
<dbReference type="PROSITE" id="PS51085">
    <property type="entry name" value="2FE2S_FER_2"/>
    <property type="match status" value="1"/>
</dbReference>
<dbReference type="InterPro" id="IPR036010">
    <property type="entry name" value="2Fe-2S_ferredoxin-like_sf"/>
</dbReference>
<dbReference type="AlphaFoldDB" id="A0A4Y8MR71"/>
<protein>
    <submittedName>
        <fullName evidence="7">(2Fe-2S)-binding protein</fullName>
    </submittedName>
</protein>
<comment type="caution">
    <text evidence="7">The sequence shown here is derived from an EMBL/GenBank/DDBJ whole genome shotgun (WGS) entry which is preliminary data.</text>
</comment>
<reference evidence="7 8" key="1">
    <citation type="submission" date="2019-03" db="EMBL/GenBank/DDBJ databases">
        <title>Complete Genome Sequence of Paraburkholderia dipogonis ICMP 19430T, a Nitrogen-fixing Symbiont of the South African Invasive Legume Dipogon lignosus in New Zealand.</title>
        <authorList>
            <person name="De Meyer S.E."/>
        </authorList>
    </citation>
    <scope>NUCLEOTIDE SEQUENCE [LARGE SCALE GENOMIC DNA]</scope>
    <source>
        <strain evidence="7 8">ICMP 19430</strain>
    </source>
</reference>
<keyword evidence="5" id="KW-0411">Iron-sulfur</keyword>
<evidence type="ECO:0000256" key="2">
    <source>
        <dbReference type="ARBA" id="ARBA00022723"/>
    </source>
</evidence>
<evidence type="ECO:0000256" key="5">
    <source>
        <dbReference type="ARBA" id="ARBA00023014"/>
    </source>
</evidence>
<keyword evidence="2" id="KW-0479">Metal-binding</keyword>
<dbReference type="Pfam" id="PF00111">
    <property type="entry name" value="Fer2"/>
    <property type="match status" value="1"/>
</dbReference>
<dbReference type="InterPro" id="IPR002888">
    <property type="entry name" value="2Fe-2S-bd"/>
</dbReference>
<dbReference type="InterPro" id="IPR006058">
    <property type="entry name" value="2Fe2S_fd_BS"/>
</dbReference>
<dbReference type="SUPFAM" id="SSF47741">
    <property type="entry name" value="CO dehydrogenase ISP C-domain like"/>
    <property type="match status" value="1"/>
</dbReference>
<evidence type="ECO:0000313" key="8">
    <source>
        <dbReference type="Proteomes" id="UP000297385"/>
    </source>
</evidence>
<dbReference type="InterPro" id="IPR001041">
    <property type="entry name" value="2Fe-2S_ferredoxin-type"/>
</dbReference>
<accession>A0A4Y8MR71</accession>
<feature type="domain" description="2Fe-2S ferredoxin-type" evidence="6">
    <location>
        <begin position="1"/>
        <end position="77"/>
    </location>
</feature>
<sequence>MIEIVVNDTRHSLDNVPEDMPLLWVLRDRLKLTGTKFGCGGGFCGACTVHLEGEAVRSCLLPAVAVAGKRITTIEGLSKDGRHPLQLAWVAEDVPQCGYCQSGQLMQAAAFLKDKPTVNDETITTAMSGNICRCGTYSRIRKAIKRAASGDAALAGVEMPAGVSECASACSSCITIEEA</sequence>
<dbReference type="PROSITE" id="PS00197">
    <property type="entry name" value="2FE2S_FER_1"/>
    <property type="match status" value="1"/>
</dbReference>
<evidence type="ECO:0000256" key="4">
    <source>
        <dbReference type="ARBA" id="ARBA00023004"/>
    </source>
</evidence>
<evidence type="ECO:0000259" key="6">
    <source>
        <dbReference type="PROSITE" id="PS51085"/>
    </source>
</evidence>
<dbReference type="PANTHER" id="PTHR44379:SF2">
    <property type="entry name" value="BLR6218 PROTEIN"/>
    <property type="match status" value="1"/>
</dbReference>
<dbReference type="GO" id="GO:0051537">
    <property type="term" value="F:2 iron, 2 sulfur cluster binding"/>
    <property type="evidence" value="ECO:0007669"/>
    <property type="project" value="UniProtKB-KW"/>
</dbReference>
<dbReference type="Proteomes" id="UP000297385">
    <property type="component" value="Unassembled WGS sequence"/>
</dbReference>
<evidence type="ECO:0000256" key="1">
    <source>
        <dbReference type="ARBA" id="ARBA00022714"/>
    </source>
</evidence>
<keyword evidence="4" id="KW-0408">Iron</keyword>
<dbReference type="Gene3D" id="3.10.20.30">
    <property type="match status" value="1"/>
</dbReference>
<dbReference type="GO" id="GO:0016491">
    <property type="term" value="F:oxidoreductase activity"/>
    <property type="evidence" value="ECO:0007669"/>
    <property type="project" value="UniProtKB-KW"/>
</dbReference>
<keyword evidence="3" id="KW-0560">Oxidoreductase</keyword>
<keyword evidence="1" id="KW-0001">2Fe-2S</keyword>
<dbReference type="Gene3D" id="1.10.150.120">
    <property type="entry name" value="[2Fe-2S]-binding domain"/>
    <property type="match status" value="1"/>
</dbReference>
<dbReference type="PANTHER" id="PTHR44379">
    <property type="entry name" value="OXIDOREDUCTASE WITH IRON-SULFUR SUBUNIT"/>
    <property type="match status" value="1"/>
</dbReference>
<name>A0A4Y8MR71_9BURK</name>
<dbReference type="RefSeq" id="WP_134460966.1">
    <property type="nucleotide sequence ID" value="NZ_JBHMFL010000058.1"/>
</dbReference>
<dbReference type="InterPro" id="IPR051452">
    <property type="entry name" value="Diverse_Oxidoreductases"/>
</dbReference>
<evidence type="ECO:0000313" key="7">
    <source>
        <dbReference type="EMBL" id="TFE39835.1"/>
    </source>
</evidence>
<dbReference type="GO" id="GO:0046872">
    <property type="term" value="F:metal ion binding"/>
    <property type="evidence" value="ECO:0007669"/>
    <property type="project" value="UniProtKB-KW"/>
</dbReference>
<dbReference type="EMBL" id="SNVI01000002">
    <property type="protein sequence ID" value="TFE39835.1"/>
    <property type="molecule type" value="Genomic_DNA"/>
</dbReference>
<proteinExistence type="predicted"/>